<dbReference type="OrthoDB" id="5291101at2"/>
<dbReference type="InterPro" id="IPR026461">
    <property type="entry name" value="Trfase_2_rSAM/seldom_assoc"/>
</dbReference>
<name>A0A251X5Y8_9GAMM</name>
<sequence length="230" mass="26019">MINRKLAIIIPTLNESEFIIFTLIALQECREQGHCIILVDGGSSDATLSYARPWVDEMVICTPPQRARQLNAGAAAAKNCDYFLFLHADTVLSAPILLQQILPEFEAQQRAWGYFSVRLSGDNWRLRVVEYMMNQRACWTGIGTGDQGLLVTQQAFAAVGGFPEIALMEDVAICAALKRQQPPHCLPMRVLTSSRRWERQGISKTILLMWTLRLAYALGVSPDYLRQWYR</sequence>
<dbReference type="GO" id="GO:0005886">
    <property type="term" value="C:plasma membrane"/>
    <property type="evidence" value="ECO:0007669"/>
    <property type="project" value="UniProtKB-SubCell"/>
</dbReference>
<comment type="subcellular location">
    <subcellularLocation>
        <location evidence="1">Cell membrane</location>
    </subcellularLocation>
</comment>
<comment type="caution">
    <text evidence="7">The sequence shown here is derived from an EMBL/GenBank/DDBJ whole genome shotgun (WGS) entry which is preliminary data.</text>
</comment>
<evidence type="ECO:0000313" key="7">
    <source>
        <dbReference type="EMBL" id="OUD12347.1"/>
    </source>
</evidence>
<keyword evidence="5" id="KW-0472">Membrane</keyword>
<protein>
    <recommendedName>
        <fullName evidence="6">Glycosyltransferase 2-like domain-containing protein</fullName>
    </recommendedName>
</protein>
<dbReference type="InterPro" id="IPR029044">
    <property type="entry name" value="Nucleotide-diphossugar_trans"/>
</dbReference>
<feature type="domain" description="Glycosyltransferase 2-like" evidence="6">
    <location>
        <begin position="8"/>
        <end position="125"/>
    </location>
</feature>
<keyword evidence="4" id="KW-0808">Transferase</keyword>
<dbReference type="CDD" id="cd02522">
    <property type="entry name" value="GT_2_like_a"/>
    <property type="match status" value="1"/>
</dbReference>
<evidence type="ECO:0000259" key="6">
    <source>
        <dbReference type="Pfam" id="PF00535"/>
    </source>
</evidence>
<accession>A0A251X5Y8</accession>
<dbReference type="Pfam" id="PF00535">
    <property type="entry name" value="Glycos_transf_2"/>
    <property type="match status" value="1"/>
</dbReference>
<proteinExistence type="predicted"/>
<gene>
    <name evidence="7" type="ORF">TPSD3_14640</name>
</gene>
<dbReference type="Gene3D" id="3.90.550.10">
    <property type="entry name" value="Spore Coat Polysaccharide Biosynthesis Protein SpsA, Chain A"/>
    <property type="match status" value="1"/>
</dbReference>
<evidence type="ECO:0000256" key="5">
    <source>
        <dbReference type="ARBA" id="ARBA00023136"/>
    </source>
</evidence>
<evidence type="ECO:0000256" key="3">
    <source>
        <dbReference type="ARBA" id="ARBA00022676"/>
    </source>
</evidence>
<dbReference type="SUPFAM" id="SSF53448">
    <property type="entry name" value="Nucleotide-diphospho-sugar transferases"/>
    <property type="match status" value="1"/>
</dbReference>
<evidence type="ECO:0000313" key="8">
    <source>
        <dbReference type="Proteomes" id="UP000194798"/>
    </source>
</evidence>
<dbReference type="PANTHER" id="PTHR43646">
    <property type="entry name" value="GLYCOSYLTRANSFERASE"/>
    <property type="match status" value="1"/>
</dbReference>
<organism evidence="7 8">
    <name type="scientific">Thioflexithrix psekupsensis</name>
    <dbReference type="NCBI Taxonomy" id="1570016"/>
    <lineage>
        <taxon>Bacteria</taxon>
        <taxon>Pseudomonadati</taxon>
        <taxon>Pseudomonadota</taxon>
        <taxon>Gammaproteobacteria</taxon>
        <taxon>Thiotrichales</taxon>
        <taxon>Thioflexithrix</taxon>
    </lineage>
</organism>
<dbReference type="PANTHER" id="PTHR43646:SF2">
    <property type="entry name" value="GLYCOSYLTRANSFERASE 2-LIKE DOMAIN-CONTAINING PROTEIN"/>
    <property type="match status" value="1"/>
</dbReference>
<keyword evidence="2" id="KW-1003">Cell membrane</keyword>
<evidence type="ECO:0000256" key="4">
    <source>
        <dbReference type="ARBA" id="ARBA00022679"/>
    </source>
</evidence>
<dbReference type="NCBIfam" id="TIGR04283">
    <property type="entry name" value="glyco_like_mftF"/>
    <property type="match status" value="1"/>
</dbReference>
<keyword evidence="8" id="KW-1185">Reference proteome</keyword>
<evidence type="ECO:0000256" key="1">
    <source>
        <dbReference type="ARBA" id="ARBA00004236"/>
    </source>
</evidence>
<dbReference type="EMBL" id="MSLT01000023">
    <property type="protein sequence ID" value="OUD12347.1"/>
    <property type="molecule type" value="Genomic_DNA"/>
</dbReference>
<dbReference type="RefSeq" id="WP_086489296.1">
    <property type="nucleotide sequence ID" value="NZ_MSLT01000023.1"/>
</dbReference>
<evidence type="ECO:0000256" key="2">
    <source>
        <dbReference type="ARBA" id="ARBA00022475"/>
    </source>
</evidence>
<dbReference type="InterPro" id="IPR001173">
    <property type="entry name" value="Glyco_trans_2-like"/>
</dbReference>
<reference evidence="7 8" key="1">
    <citation type="submission" date="2016-12" db="EMBL/GenBank/DDBJ databases">
        <title>Thioflexothrix psekupsii D3 genome sequencing and assembly.</title>
        <authorList>
            <person name="Fomenkov A."/>
            <person name="Vincze T."/>
            <person name="Grabovich M."/>
            <person name="Anton B.P."/>
            <person name="Dubinina G."/>
            <person name="Orlova M."/>
            <person name="Belousova E."/>
            <person name="Roberts R.J."/>
        </authorList>
    </citation>
    <scope>NUCLEOTIDE SEQUENCE [LARGE SCALE GENOMIC DNA]</scope>
    <source>
        <strain evidence="7">D3</strain>
    </source>
</reference>
<dbReference type="Proteomes" id="UP000194798">
    <property type="component" value="Unassembled WGS sequence"/>
</dbReference>
<dbReference type="AlphaFoldDB" id="A0A251X5Y8"/>
<keyword evidence="3" id="KW-0328">Glycosyltransferase</keyword>
<dbReference type="GO" id="GO:0016757">
    <property type="term" value="F:glycosyltransferase activity"/>
    <property type="evidence" value="ECO:0007669"/>
    <property type="project" value="UniProtKB-KW"/>
</dbReference>